<keyword evidence="2" id="KW-1185">Reference proteome</keyword>
<dbReference type="EMBL" id="JAYMYR010000009">
    <property type="protein sequence ID" value="KAK7341424.1"/>
    <property type="molecule type" value="Genomic_DNA"/>
</dbReference>
<comment type="caution">
    <text evidence="1">The sequence shown here is derived from an EMBL/GenBank/DDBJ whole genome shotgun (WGS) entry which is preliminary data.</text>
</comment>
<name>A0AAN9LVV1_PHACN</name>
<dbReference type="AlphaFoldDB" id="A0AAN9LVV1"/>
<gene>
    <name evidence="1" type="ORF">VNO80_24353</name>
</gene>
<accession>A0AAN9LVV1</accession>
<reference evidence="1 2" key="1">
    <citation type="submission" date="2024-01" db="EMBL/GenBank/DDBJ databases">
        <title>The genomes of 5 underutilized Papilionoideae crops provide insights into root nodulation and disease resistanc.</title>
        <authorList>
            <person name="Jiang F."/>
        </authorList>
    </citation>
    <scope>NUCLEOTIDE SEQUENCE [LARGE SCALE GENOMIC DNA]</scope>
    <source>
        <strain evidence="1">JINMINGXINNONG_FW02</strain>
        <tissue evidence="1">Leaves</tissue>
    </source>
</reference>
<proteinExistence type="predicted"/>
<evidence type="ECO:0000313" key="2">
    <source>
        <dbReference type="Proteomes" id="UP001374584"/>
    </source>
</evidence>
<protein>
    <submittedName>
        <fullName evidence="1">Uncharacterized protein</fullName>
    </submittedName>
</protein>
<evidence type="ECO:0000313" key="1">
    <source>
        <dbReference type="EMBL" id="KAK7341424.1"/>
    </source>
</evidence>
<sequence>MRIQCLVPNQYPRAGKDLVVQSHSALCKERNQGVRALESFSNDKGKDILIFKNKDILMLKLLKIRYDCEEAGKENHVRNQQALGRR</sequence>
<organism evidence="1 2">
    <name type="scientific">Phaseolus coccineus</name>
    <name type="common">Scarlet runner bean</name>
    <name type="synonym">Phaseolus multiflorus</name>
    <dbReference type="NCBI Taxonomy" id="3886"/>
    <lineage>
        <taxon>Eukaryota</taxon>
        <taxon>Viridiplantae</taxon>
        <taxon>Streptophyta</taxon>
        <taxon>Embryophyta</taxon>
        <taxon>Tracheophyta</taxon>
        <taxon>Spermatophyta</taxon>
        <taxon>Magnoliopsida</taxon>
        <taxon>eudicotyledons</taxon>
        <taxon>Gunneridae</taxon>
        <taxon>Pentapetalae</taxon>
        <taxon>rosids</taxon>
        <taxon>fabids</taxon>
        <taxon>Fabales</taxon>
        <taxon>Fabaceae</taxon>
        <taxon>Papilionoideae</taxon>
        <taxon>50 kb inversion clade</taxon>
        <taxon>NPAAA clade</taxon>
        <taxon>indigoferoid/millettioid clade</taxon>
        <taxon>Phaseoleae</taxon>
        <taxon>Phaseolus</taxon>
    </lineage>
</organism>
<dbReference type="Proteomes" id="UP001374584">
    <property type="component" value="Unassembled WGS sequence"/>
</dbReference>